<comment type="catalytic activity">
    <reaction evidence="7">
        <text>L-aspartate + L-glutamine + ATP + H2O = L-asparagine + L-glutamate + AMP + diphosphate + H(+)</text>
        <dbReference type="Rhea" id="RHEA:12228"/>
        <dbReference type="ChEBI" id="CHEBI:15377"/>
        <dbReference type="ChEBI" id="CHEBI:15378"/>
        <dbReference type="ChEBI" id="CHEBI:29985"/>
        <dbReference type="ChEBI" id="CHEBI:29991"/>
        <dbReference type="ChEBI" id="CHEBI:30616"/>
        <dbReference type="ChEBI" id="CHEBI:33019"/>
        <dbReference type="ChEBI" id="CHEBI:58048"/>
        <dbReference type="ChEBI" id="CHEBI:58359"/>
        <dbReference type="ChEBI" id="CHEBI:456215"/>
        <dbReference type="EC" id="6.3.5.4"/>
    </reaction>
</comment>
<dbReference type="SUPFAM" id="SSF52402">
    <property type="entry name" value="Adenine nucleotide alpha hydrolases-like"/>
    <property type="match status" value="1"/>
</dbReference>
<dbReference type="NCBIfam" id="TIGR01536">
    <property type="entry name" value="asn_synth_AEB"/>
    <property type="match status" value="1"/>
</dbReference>
<evidence type="ECO:0000256" key="1">
    <source>
        <dbReference type="ARBA" id="ARBA00005187"/>
    </source>
</evidence>
<dbReference type="CDD" id="cd00712">
    <property type="entry name" value="AsnB"/>
    <property type="match status" value="1"/>
</dbReference>
<dbReference type="InterPro" id="IPR006426">
    <property type="entry name" value="Asn_synth_AEB"/>
</dbReference>
<evidence type="ECO:0000256" key="4">
    <source>
        <dbReference type="ARBA" id="ARBA00022741"/>
    </source>
</evidence>
<dbReference type="GO" id="GO:0006529">
    <property type="term" value="P:asparagine biosynthetic process"/>
    <property type="evidence" value="ECO:0007669"/>
    <property type="project" value="UniProtKB-KW"/>
</dbReference>
<evidence type="ECO:0000313" key="12">
    <source>
        <dbReference type="EMBL" id="CAM75131.1"/>
    </source>
</evidence>
<dbReference type="InterPro" id="IPR001962">
    <property type="entry name" value="Asn_synthase"/>
</dbReference>
<keyword evidence="5 9" id="KW-0067">ATP-binding</keyword>
<dbReference type="GO" id="GO:0005524">
    <property type="term" value="F:ATP binding"/>
    <property type="evidence" value="ECO:0007669"/>
    <property type="project" value="UniProtKB-KW"/>
</dbReference>
<sequence length="657" mass="72518">MCGIAGLIRTDVASQDLPDIIAGMLDRISHRGPDGLGTVVGDDWALGTARLAIIDPKDGIQPMTDAGGRFWLAYNGEIYNYRELRSELEAHGAVFHTQCDTEVLLAAWLHWGAECLPRLNGGFAFALYDRRDRRLVLARDRFGKRPLFYARHGNALLFASEMKAFLAVPGFVFTQDPGQLASILGVWTPLPDQSGFASISAQPMGEWMSVDADGRMEHHAYAPLRFADGPAPASEAEAMALIRQRLEQSVRLRLRSDVEVGVYLSGGIDSAIVARLTTDISGRPPATFSVTFDDASLDESPEQQAVAAALGTRHHALRIAGAHIAEACPQAVYHAEMPAFRSAFIPMFLLSRLTRDNGIKVILSGEGADEAFLGYDLFKETLLRGAWDGMDEDSRRQRIARLYPHLGHYGPQEVAALTGLYQQFSTERMPGLFSHELRFQNGRFSARLLKDKADPFAAITALMADNDGLKGLSPVQRAQWLEYKTLLPGYLLSTQGDRPALAHGVENRCPFLDQSVIDAASSINLRFDDGYDEKRLLRRAFADDLPASVVNKRKFPYRAPDADAFAAARPDYLELVQSETELAKLPFIDAAFARRLSTKVLKSPAGEISTKENQTFLFLLSITLLHRFFVSREGVPGHDVGRPRPPVMRAVDLRGQP</sequence>
<dbReference type="InterPro" id="IPR033738">
    <property type="entry name" value="AsnB_N"/>
</dbReference>
<protein>
    <recommendedName>
        <fullName evidence="3">asparagine synthase (glutamine-hydrolyzing)</fullName>
        <ecNumber evidence="3">6.3.5.4</ecNumber>
    </recommendedName>
</protein>
<keyword evidence="8" id="KW-0028">Amino-acid biosynthesis</keyword>
<dbReference type="Gene3D" id="3.40.50.620">
    <property type="entry name" value="HUPs"/>
    <property type="match status" value="1"/>
</dbReference>
<feature type="domain" description="Glutamine amidotransferase type-2" evidence="11">
    <location>
        <begin position="2"/>
        <end position="186"/>
    </location>
</feature>
<evidence type="ECO:0000256" key="5">
    <source>
        <dbReference type="ARBA" id="ARBA00022840"/>
    </source>
</evidence>
<evidence type="ECO:0000256" key="8">
    <source>
        <dbReference type="PIRSR" id="PIRSR001589-1"/>
    </source>
</evidence>
<evidence type="ECO:0000256" key="6">
    <source>
        <dbReference type="ARBA" id="ARBA00022962"/>
    </source>
</evidence>
<accession>A4TWX4</accession>
<dbReference type="Pfam" id="PF13537">
    <property type="entry name" value="GATase_7"/>
    <property type="match status" value="1"/>
</dbReference>
<dbReference type="InterPro" id="IPR029055">
    <property type="entry name" value="Ntn_hydrolases_N"/>
</dbReference>
<evidence type="ECO:0000259" key="11">
    <source>
        <dbReference type="PROSITE" id="PS51278"/>
    </source>
</evidence>
<dbReference type="Pfam" id="PF00733">
    <property type="entry name" value="Asn_synthase"/>
    <property type="match status" value="1"/>
</dbReference>
<organism evidence="12">
    <name type="scientific">Magnetospirillum gryphiswaldense</name>
    <dbReference type="NCBI Taxonomy" id="55518"/>
    <lineage>
        <taxon>Bacteria</taxon>
        <taxon>Pseudomonadati</taxon>
        <taxon>Pseudomonadota</taxon>
        <taxon>Alphaproteobacteria</taxon>
        <taxon>Rhodospirillales</taxon>
        <taxon>Rhodospirillaceae</taxon>
        <taxon>Magnetospirillum</taxon>
    </lineage>
</organism>
<dbReference type="PANTHER" id="PTHR43284">
    <property type="entry name" value="ASPARAGINE SYNTHETASE (GLUTAMINE-HYDROLYZING)"/>
    <property type="match status" value="1"/>
</dbReference>
<name>A4TWX4_9PROT</name>
<dbReference type="AlphaFoldDB" id="A4TWX4"/>
<dbReference type="InterPro" id="IPR017932">
    <property type="entry name" value="GATase_2_dom"/>
</dbReference>
<dbReference type="Gene3D" id="3.60.20.10">
    <property type="entry name" value="Glutamine Phosphoribosylpyrophosphate, subunit 1, domain 1"/>
    <property type="match status" value="1"/>
</dbReference>
<evidence type="ECO:0000256" key="9">
    <source>
        <dbReference type="PIRSR" id="PIRSR001589-2"/>
    </source>
</evidence>
<dbReference type="GO" id="GO:0004066">
    <property type="term" value="F:asparagine synthase (glutamine-hydrolyzing) activity"/>
    <property type="evidence" value="ECO:0007669"/>
    <property type="project" value="UniProtKB-EC"/>
</dbReference>
<keyword evidence="4 9" id="KW-0547">Nucleotide-binding</keyword>
<dbReference type="PIRSF" id="PIRSF001589">
    <property type="entry name" value="Asn_synthetase_glu-h"/>
    <property type="match status" value="1"/>
</dbReference>
<keyword evidence="8" id="KW-0061">Asparagine biosynthesis</keyword>
<dbReference type="SUPFAM" id="SSF56235">
    <property type="entry name" value="N-terminal nucleophile aminohydrolases (Ntn hydrolases)"/>
    <property type="match status" value="1"/>
</dbReference>
<dbReference type="InterPro" id="IPR051786">
    <property type="entry name" value="ASN_synthetase/amidase"/>
</dbReference>
<comment type="similarity">
    <text evidence="2">Belongs to the asparagine synthetase family.</text>
</comment>
<proteinExistence type="inferred from homology"/>
<feature type="site" description="Important for beta-aspartyl-AMP intermediate formation" evidence="10">
    <location>
        <position position="366"/>
    </location>
</feature>
<dbReference type="GO" id="GO:0005829">
    <property type="term" value="C:cytosol"/>
    <property type="evidence" value="ECO:0007669"/>
    <property type="project" value="TreeGrafter"/>
</dbReference>
<evidence type="ECO:0000256" key="10">
    <source>
        <dbReference type="PIRSR" id="PIRSR001589-3"/>
    </source>
</evidence>
<gene>
    <name evidence="12" type="ORF">MGR_3696</name>
</gene>
<feature type="active site" description="For GATase activity" evidence="8">
    <location>
        <position position="2"/>
    </location>
</feature>
<dbReference type="RefSeq" id="WP_106002061.1">
    <property type="nucleotide sequence ID" value="NZ_CP027527.1"/>
</dbReference>
<dbReference type="CDD" id="cd01991">
    <property type="entry name" value="Asn_synthase_B_C"/>
    <property type="match status" value="1"/>
</dbReference>
<dbReference type="PANTHER" id="PTHR43284:SF1">
    <property type="entry name" value="ASPARAGINE SYNTHETASE"/>
    <property type="match status" value="1"/>
</dbReference>
<evidence type="ECO:0000256" key="3">
    <source>
        <dbReference type="ARBA" id="ARBA00012737"/>
    </source>
</evidence>
<evidence type="ECO:0000256" key="7">
    <source>
        <dbReference type="ARBA" id="ARBA00048741"/>
    </source>
</evidence>
<dbReference type="EMBL" id="CU459003">
    <property type="protein sequence ID" value="CAM75131.1"/>
    <property type="molecule type" value="Genomic_DNA"/>
</dbReference>
<feature type="binding site" evidence="9">
    <location>
        <position position="290"/>
    </location>
    <ligand>
        <name>ATP</name>
        <dbReference type="ChEBI" id="CHEBI:30616"/>
    </ligand>
</feature>
<dbReference type="EC" id="6.3.5.4" evidence="3"/>
<reference evidence="12" key="1">
    <citation type="journal article" date="2007" name="J. Bacteriol.">
        <title>Comparative genome analysis of four magnetotactic bacteria reveals a complex set of group-specific genes implicated in magnetosome biomineralization and function.</title>
        <authorList>
            <person name="Richter M."/>
            <person name="Kube M."/>
            <person name="Bazylinski D.A."/>
            <person name="Lombardot T."/>
            <person name="Gloeckner F.O."/>
            <person name="Reinhardt R."/>
            <person name="Schueler D."/>
        </authorList>
    </citation>
    <scope>NUCLEOTIDE SEQUENCE</scope>
    <source>
        <strain evidence="12">MSR-1</strain>
    </source>
</reference>
<feature type="binding site" evidence="9">
    <location>
        <begin position="364"/>
        <end position="365"/>
    </location>
    <ligand>
        <name>ATP</name>
        <dbReference type="ChEBI" id="CHEBI:30616"/>
    </ligand>
</feature>
<feature type="binding site" evidence="9">
    <location>
        <position position="100"/>
    </location>
    <ligand>
        <name>L-glutamine</name>
        <dbReference type="ChEBI" id="CHEBI:58359"/>
    </ligand>
</feature>
<dbReference type="InterPro" id="IPR014729">
    <property type="entry name" value="Rossmann-like_a/b/a_fold"/>
</dbReference>
<evidence type="ECO:0000256" key="2">
    <source>
        <dbReference type="ARBA" id="ARBA00005752"/>
    </source>
</evidence>
<keyword evidence="6 8" id="KW-0315">Glutamine amidotransferase</keyword>
<comment type="pathway">
    <text evidence="1">Amino-acid biosynthesis; L-asparagine biosynthesis; L-asparagine from L-aspartate (L-Gln route): step 1/1.</text>
</comment>
<dbReference type="PROSITE" id="PS51278">
    <property type="entry name" value="GATASE_TYPE_2"/>
    <property type="match status" value="1"/>
</dbReference>